<feature type="chain" id="PRO_5025694232" evidence="5">
    <location>
        <begin position="21"/>
        <end position="132"/>
    </location>
</feature>
<dbReference type="Pfam" id="PF09086">
    <property type="entry name" value="DUF1924"/>
    <property type="match status" value="1"/>
</dbReference>
<evidence type="ECO:0000256" key="2">
    <source>
        <dbReference type="ARBA" id="ARBA00022723"/>
    </source>
</evidence>
<reference evidence="7 8" key="1">
    <citation type="submission" date="2020-02" db="EMBL/GenBank/DDBJ databases">
        <title>Nitrogenibacter mangrovi gen. nov., sp. nov. isolated from mangrove sediment, a denitrifying betaproteobacterium.</title>
        <authorList>
            <person name="Liao H."/>
            <person name="Tian Y."/>
        </authorList>
    </citation>
    <scope>NUCLEOTIDE SEQUENCE [LARGE SCALE GENOMIC DNA]</scope>
    <source>
        <strain evidence="7 8">M9-3-2</strain>
    </source>
</reference>
<evidence type="ECO:0000259" key="6">
    <source>
        <dbReference type="PROSITE" id="PS51007"/>
    </source>
</evidence>
<dbReference type="AlphaFoldDB" id="A0A6C1B4V5"/>
<sequence length="132" mass="14289">MVKRWMLCGWLMGLGLAAQADEAASLRDAYAARAGVSAATLIPEGEQLFRAGGTGERHCTACHTDDPTQDGKTRVGKRIAPMAPAANPARFTDPAKVEKWFGRNCKDVLARACSDREKAAVIAWLMSLETRK</sequence>
<keyword evidence="5" id="KW-0732">Signal</keyword>
<evidence type="ECO:0000256" key="5">
    <source>
        <dbReference type="SAM" id="SignalP"/>
    </source>
</evidence>
<dbReference type="GO" id="GO:0046872">
    <property type="term" value="F:metal ion binding"/>
    <property type="evidence" value="ECO:0007669"/>
    <property type="project" value="UniProtKB-KW"/>
</dbReference>
<evidence type="ECO:0000256" key="1">
    <source>
        <dbReference type="ARBA" id="ARBA00022617"/>
    </source>
</evidence>
<dbReference type="EMBL" id="CP048836">
    <property type="protein sequence ID" value="QID18463.1"/>
    <property type="molecule type" value="Genomic_DNA"/>
</dbReference>
<dbReference type="KEGG" id="azq:G3580_12970"/>
<feature type="domain" description="Cytochrome c" evidence="6">
    <location>
        <begin position="40"/>
        <end position="129"/>
    </location>
</feature>
<dbReference type="Gene3D" id="1.10.760.10">
    <property type="entry name" value="Cytochrome c-like domain"/>
    <property type="match status" value="1"/>
</dbReference>
<dbReference type="Proteomes" id="UP000501991">
    <property type="component" value="Chromosome"/>
</dbReference>
<name>A0A6C1B4V5_9RHOO</name>
<feature type="signal peptide" evidence="5">
    <location>
        <begin position="1"/>
        <end position="20"/>
    </location>
</feature>
<dbReference type="GO" id="GO:0020037">
    <property type="term" value="F:heme binding"/>
    <property type="evidence" value="ECO:0007669"/>
    <property type="project" value="InterPro"/>
</dbReference>
<dbReference type="PROSITE" id="PS51007">
    <property type="entry name" value="CYTC"/>
    <property type="match status" value="1"/>
</dbReference>
<keyword evidence="2 4" id="KW-0479">Metal-binding</keyword>
<evidence type="ECO:0000256" key="4">
    <source>
        <dbReference type="PROSITE-ProRule" id="PRU00433"/>
    </source>
</evidence>
<evidence type="ECO:0000313" key="7">
    <source>
        <dbReference type="EMBL" id="QID18463.1"/>
    </source>
</evidence>
<keyword evidence="3 4" id="KW-0408">Iron</keyword>
<dbReference type="InterPro" id="IPR009056">
    <property type="entry name" value="Cyt_c-like_dom"/>
</dbReference>
<dbReference type="InterPro" id="IPR036909">
    <property type="entry name" value="Cyt_c-like_dom_sf"/>
</dbReference>
<keyword evidence="8" id="KW-1185">Reference proteome</keyword>
<dbReference type="SUPFAM" id="SSF46626">
    <property type="entry name" value="Cytochrome c"/>
    <property type="match status" value="1"/>
</dbReference>
<organism evidence="7 8">
    <name type="scientific">Nitrogeniibacter mangrovi</name>
    <dbReference type="NCBI Taxonomy" id="2016596"/>
    <lineage>
        <taxon>Bacteria</taxon>
        <taxon>Pseudomonadati</taxon>
        <taxon>Pseudomonadota</taxon>
        <taxon>Betaproteobacteria</taxon>
        <taxon>Rhodocyclales</taxon>
        <taxon>Zoogloeaceae</taxon>
        <taxon>Nitrogeniibacter</taxon>
    </lineage>
</organism>
<gene>
    <name evidence="7" type="ORF">G3580_12970</name>
</gene>
<keyword evidence="1 4" id="KW-0349">Heme</keyword>
<evidence type="ECO:0000256" key="3">
    <source>
        <dbReference type="ARBA" id="ARBA00023004"/>
    </source>
</evidence>
<protein>
    <submittedName>
        <fullName evidence="7">DUF1924 domain-containing protein</fullName>
    </submittedName>
</protein>
<proteinExistence type="predicted"/>
<accession>A0A6C1B4V5</accession>
<dbReference type="GO" id="GO:0009055">
    <property type="term" value="F:electron transfer activity"/>
    <property type="evidence" value="ECO:0007669"/>
    <property type="project" value="InterPro"/>
</dbReference>
<dbReference type="InterPro" id="IPR015170">
    <property type="entry name" value="DUF1924_SHP"/>
</dbReference>
<evidence type="ECO:0000313" key="8">
    <source>
        <dbReference type="Proteomes" id="UP000501991"/>
    </source>
</evidence>